<dbReference type="RefSeq" id="WP_157309322.1">
    <property type="nucleotide sequence ID" value="NZ_WRXN01000017.1"/>
</dbReference>
<dbReference type="PROSITE" id="PS51186">
    <property type="entry name" value="GNAT"/>
    <property type="match status" value="1"/>
</dbReference>
<dbReference type="AlphaFoldDB" id="A0A7K1UCA6"/>
<reference evidence="2 3" key="1">
    <citation type="submission" date="2019-12" db="EMBL/GenBank/DDBJ databases">
        <title>Chitinophaga sp. strain ysch24 (GDMCC 1.1355), whole genome shotgun sequence.</title>
        <authorList>
            <person name="Zhang X."/>
        </authorList>
    </citation>
    <scope>NUCLEOTIDE SEQUENCE [LARGE SCALE GENOMIC DNA]</scope>
    <source>
        <strain evidence="3">ysch24</strain>
    </source>
</reference>
<dbReference type="InterPro" id="IPR016181">
    <property type="entry name" value="Acyl_CoA_acyltransferase"/>
</dbReference>
<gene>
    <name evidence="2" type="ORF">GO493_26815</name>
</gene>
<protein>
    <submittedName>
        <fullName evidence="2">GNAT family N-acetyltransferase</fullName>
    </submittedName>
</protein>
<dbReference type="SUPFAM" id="SSF55729">
    <property type="entry name" value="Acyl-CoA N-acyltransferases (Nat)"/>
    <property type="match status" value="1"/>
</dbReference>
<evidence type="ECO:0000313" key="3">
    <source>
        <dbReference type="Proteomes" id="UP000461730"/>
    </source>
</evidence>
<dbReference type="InterPro" id="IPR000182">
    <property type="entry name" value="GNAT_dom"/>
</dbReference>
<keyword evidence="3" id="KW-1185">Reference proteome</keyword>
<sequence length="170" mass="19579">MLSLHSQTGIASHVAKLYEQSFPPEERRLLPAQQLLLDRGALQLSTIEKDRIFAGFIFYWQLTDFIFVEHFAVDPGSRGSGIGGSVMQLLEKEFPQLILEVEPPDTPDAVRRIRFYEKLGFTAYPYTYLQPPYLAGGEPLSMWLMQKGMSPEEHTFSKIKTEIYREVYGW</sequence>
<dbReference type="EMBL" id="WRXN01000017">
    <property type="protein sequence ID" value="MVT11900.1"/>
    <property type="molecule type" value="Genomic_DNA"/>
</dbReference>
<accession>A0A7K1UCA6</accession>
<evidence type="ECO:0000259" key="1">
    <source>
        <dbReference type="PROSITE" id="PS51186"/>
    </source>
</evidence>
<name>A0A7K1UCA6_9BACT</name>
<dbReference type="GO" id="GO:0016747">
    <property type="term" value="F:acyltransferase activity, transferring groups other than amino-acyl groups"/>
    <property type="evidence" value="ECO:0007669"/>
    <property type="project" value="InterPro"/>
</dbReference>
<evidence type="ECO:0000313" key="2">
    <source>
        <dbReference type="EMBL" id="MVT11900.1"/>
    </source>
</evidence>
<dbReference type="Pfam" id="PF00583">
    <property type="entry name" value="Acetyltransf_1"/>
    <property type="match status" value="1"/>
</dbReference>
<dbReference type="Proteomes" id="UP000461730">
    <property type="component" value="Unassembled WGS sequence"/>
</dbReference>
<keyword evidence="2" id="KW-0808">Transferase</keyword>
<proteinExistence type="predicted"/>
<comment type="caution">
    <text evidence="2">The sequence shown here is derived from an EMBL/GenBank/DDBJ whole genome shotgun (WGS) entry which is preliminary data.</text>
</comment>
<organism evidence="2 3">
    <name type="scientific">Chitinophaga tropicalis</name>
    <dbReference type="NCBI Taxonomy" id="2683588"/>
    <lineage>
        <taxon>Bacteria</taxon>
        <taxon>Pseudomonadati</taxon>
        <taxon>Bacteroidota</taxon>
        <taxon>Chitinophagia</taxon>
        <taxon>Chitinophagales</taxon>
        <taxon>Chitinophagaceae</taxon>
        <taxon>Chitinophaga</taxon>
    </lineage>
</organism>
<feature type="domain" description="N-acetyltransferase" evidence="1">
    <location>
        <begin position="2"/>
        <end position="150"/>
    </location>
</feature>
<dbReference type="Gene3D" id="3.40.630.30">
    <property type="match status" value="1"/>
</dbReference>